<dbReference type="EMBL" id="JAHLOQ010000008">
    <property type="protein sequence ID" value="MBU5335671.1"/>
    <property type="molecule type" value="Genomic_DNA"/>
</dbReference>
<protein>
    <submittedName>
        <fullName evidence="2">Uncharacterized protein</fullName>
    </submittedName>
</protein>
<proteinExistence type="predicted"/>
<evidence type="ECO:0000256" key="1">
    <source>
        <dbReference type="SAM" id="Coils"/>
    </source>
</evidence>
<accession>A0ABS6DWM8</accession>
<reference evidence="2 3" key="1">
    <citation type="submission" date="2021-06" db="EMBL/GenBank/DDBJ databases">
        <authorList>
            <person name="Sun Q."/>
            <person name="Li D."/>
        </authorList>
    </citation>
    <scope>NUCLEOTIDE SEQUENCE [LARGE SCALE GENOMIC DNA]</scope>
    <source>
        <strain evidence="2 3">N19</strain>
    </source>
</reference>
<gene>
    <name evidence="2" type="ORF">KQI20_04385</name>
</gene>
<evidence type="ECO:0000313" key="2">
    <source>
        <dbReference type="EMBL" id="MBU5335671.1"/>
    </source>
</evidence>
<keyword evidence="1" id="KW-0175">Coiled coil</keyword>
<sequence length="83" mass="9838">MTSIKKHMENMKDDVKQGMQKVGHSIKHTAEDLKDEAKGVIQNLESKKDDMVEEYKEQEYHRNLKKHIDKEMKDEGYRGNSFK</sequence>
<dbReference type="RefSeq" id="WP_216568811.1">
    <property type="nucleotide sequence ID" value="NZ_JAHLOQ010000008.1"/>
</dbReference>
<comment type="caution">
    <text evidence="2">The sequence shown here is derived from an EMBL/GenBank/DDBJ whole genome shotgun (WGS) entry which is preliminary data.</text>
</comment>
<name>A0ABS6DWM8_9FIRM</name>
<organism evidence="2 3">
    <name type="scientific">Intestinibacter bartlettii</name>
    <dbReference type="NCBI Taxonomy" id="261299"/>
    <lineage>
        <taxon>Bacteria</taxon>
        <taxon>Bacillati</taxon>
        <taxon>Bacillota</taxon>
        <taxon>Clostridia</taxon>
        <taxon>Peptostreptococcales</taxon>
        <taxon>Peptostreptococcaceae</taxon>
        <taxon>Intestinibacter</taxon>
    </lineage>
</organism>
<evidence type="ECO:0000313" key="3">
    <source>
        <dbReference type="Proteomes" id="UP001196301"/>
    </source>
</evidence>
<dbReference type="Proteomes" id="UP001196301">
    <property type="component" value="Unassembled WGS sequence"/>
</dbReference>
<keyword evidence="3" id="KW-1185">Reference proteome</keyword>
<feature type="coiled-coil region" evidence="1">
    <location>
        <begin position="27"/>
        <end position="61"/>
    </location>
</feature>